<dbReference type="AlphaFoldDB" id="A0A4R2Q7G0"/>
<dbReference type="PANTHER" id="PTHR43080:SF2">
    <property type="entry name" value="CBS DOMAIN-CONTAINING PROTEIN"/>
    <property type="match status" value="1"/>
</dbReference>
<name>A0A4R2Q7G0_9PSEU</name>
<dbReference type="Gene3D" id="3.10.580.10">
    <property type="entry name" value="CBS-domain"/>
    <property type="match status" value="1"/>
</dbReference>
<evidence type="ECO:0000259" key="3">
    <source>
        <dbReference type="PROSITE" id="PS51371"/>
    </source>
</evidence>
<dbReference type="PROSITE" id="PS51371">
    <property type="entry name" value="CBS"/>
    <property type="match status" value="2"/>
</dbReference>
<dbReference type="SUPFAM" id="SSF54631">
    <property type="entry name" value="CBS-domain pair"/>
    <property type="match status" value="1"/>
</dbReference>
<dbReference type="Pfam" id="PF00571">
    <property type="entry name" value="CBS"/>
    <property type="match status" value="2"/>
</dbReference>
<protein>
    <submittedName>
        <fullName evidence="4">CBS domain protein</fullName>
    </submittedName>
</protein>
<evidence type="ECO:0000256" key="2">
    <source>
        <dbReference type="PROSITE-ProRule" id="PRU00703"/>
    </source>
</evidence>
<evidence type="ECO:0000313" key="5">
    <source>
        <dbReference type="Proteomes" id="UP000294911"/>
    </source>
</evidence>
<dbReference type="Proteomes" id="UP000294911">
    <property type="component" value="Unassembled WGS sequence"/>
</dbReference>
<dbReference type="SMART" id="SM00116">
    <property type="entry name" value="CBS"/>
    <property type="match status" value="2"/>
</dbReference>
<sequence>MTTVRDVLRPDPVRVREGETVQAAAEMLARYRISSVPVVTELDEPRGMLADHDIVVWVVARGRDPRSVRLTDLAQHQGALVNVDDHPAEAMRKMSEQQVRRLPVAEHGRVVGMVAWADLARSVDDTDDSGAPAGGAMNPLMENVLL</sequence>
<dbReference type="PANTHER" id="PTHR43080">
    <property type="entry name" value="CBS DOMAIN-CONTAINING PROTEIN CBSX3, MITOCHONDRIAL"/>
    <property type="match status" value="1"/>
</dbReference>
<keyword evidence="5" id="KW-1185">Reference proteome</keyword>
<dbReference type="RefSeq" id="WP_132880857.1">
    <property type="nucleotide sequence ID" value="NZ_SLXQ01000023.1"/>
</dbReference>
<keyword evidence="1 2" id="KW-0129">CBS domain</keyword>
<dbReference type="InterPro" id="IPR000644">
    <property type="entry name" value="CBS_dom"/>
</dbReference>
<comment type="caution">
    <text evidence="4">The sequence shown here is derived from an EMBL/GenBank/DDBJ whole genome shotgun (WGS) entry which is preliminary data.</text>
</comment>
<accession>A0A4R2Q7G0</accession>
<dbReference type="EMBL" id="SLXQ01000023">
    <property type="protein sequence ID" value="TCP42645.1"/>
    <property type="molecule type" value="Genomic_DNA"/>
</dbReference>
<proteinExistence type="predicted"/>
<evidence type="ECO:0000256" key="1">
    <source>
        <dbReference type="ARBA" id="ARBA00023122"/>
    </source>
</evidence>
<evidence type="ECO:0000313" key="4">
    <source>
        <dbReference type="EMBL" id="TCP42645.1"/>
    </source>
</evidence>
<feature type="domain" description="CBS" evidence="3">
    <location>
        <begin position="8"/>
        <end position="65"/>
    </location>
</feature>
<organism evidence="4 5">
    <name type="scientific">Tamaricihabitans halophyticus</name>
    <dbReference type="NCBI Taxonomy" id="1262583"/>
    <lineage>
        <taxon>Bacteria</taxon>
        <taxon>Bacillati</taxon>
        <taxon>Actinomycetota</taxon>
        <taxon>Actinomycetes</taxon>
        <taxon>Pseudonocardiales</taxon>
        <taxon>Pseudonocardiaceae</taxon>
        <taxon>Tamaricihabitans</taxon>
    </lineage>
</organism>
<gene>
    <name evidence="4" type="ORF">EV191_12345</name>
</gene>
<dbReference type="OrthoDB" id="9789996at2"/>
<dbReference type="InterPro" id="IPR046342">
    <property type="entry name" value="CBS_dom_sf"/>
</dbReference>
<dbReference type="InterPro" id="IPR051257">
    <property type="entry name" value="Diverse_CBS-Domain"/>
</dbReference>
<feature type="domain" description="CBS" evidence="3">
    <location>
        <begin position="74"/>
        <end position="129"/>
    </location>
</feature>
<reference evidence="4 5" key="1">
    <citation type="submission" date="2019-03" db="EMBL/GenBank/DDBJ databases">
        <title>Genomic Encyclopedia of Type Strains, Phase IV (KMG-IV): sequencing the most valuable type-strain genomes for metagenomic binning, comparative biology and taxonomic classification.</title>
        <authorList>
            <person name="Goeker M."/>
        </authorList>
    </citation>
    <scope>NUCLEOTIDE SEQUENCE [LARGE SCALE GENOMIC DNA]</scope>
    <source>
        <strain evidence="4 5">DSM 45765</strain>
    </source>
</reference>